<dbReference type="PANTHER" id="PTHR13504:SF38">
    <property type="entry name" value="FIDO DOMAIN-CONTAINING PROTEIN"/>
    <property type="match status" value="1"/>
</dbReference>
<evidence type="ECO:0000256" key="3">
    <source>
        <dbReference type="PIRSR" id="PIRSR640198-3"/>
    </source>
</evidence>
<sequence length="306" mass="35698">MTKMFTLFKRVNFLRERYYTAVINKDALIQLIAEAETAEQVYNSNAIENSTLTLEETEKILLQIDLDRYINEREIFEAKNLARVMSYTNKRAKEQELNLGVILSLHKMLISNIRNEIAGRFRQNNEYVRVGSHIAPAPQEVIKRLEKILAEYYATSHKNIIKRLAKLHLAFEYTHPFVDGNGRIGRVINNYLLIREGFVPINIKFIDRKKYYSAFKEFDIRGATVIMEEIVGKALTNSYHKRLAYLENKKIITLAEYAKENKLSHSNLINKANRQTIEAFLEKNVWKIGVDISHLPPRPGFNHKIK</sequence>
<evidence type="ECO:0000313" key="6">
    <source>
        <dbReference type="Proteomes" id="UP000176420"/>
    </source>
</evidence>
<feature type="domain" description="Fido" evidence="4">
    <location>
        <begin position="97"/>
        <end position="236"/>
    </location>
</feature>
<feature type="site" description="Important for autoinhibition of adenylyltransferase activity" evidence="3">
    <location>
        <position position="48"/>
    </location>
</feature>
<dbReference type="InterPro" id="IPR040198">
    <property type="entry name" value="Fido_containing"/>
</dbReference>
<evidence type="ECO:0000259" key="4">
    <source>
        <dbReference type="PROSITE" id="PS51459"/>
    </source>
</evidence>
<dbReference type="InterPro" id="IPR003812">
    <property type="entry name" value="Fido"/>
</dbReference>
<feature type="binding site" evidence="2">
    <location>
        <begin position="211"/>
        <end position="212"/>
    </location>
    <ligand>
        <name>ATP</name>
        <dbReference type="ChEBI" id="CHEBI:30616"/>
    </ligand>
</feature>
<comment type="caution">
    <text evidence="5">The sequence shown here is derived from an EMBL/GenBank/DDBJ whole genome shotgun (WGS) entry which is preliminary data.</text>
</comment>
<accession>A0A1G2BE20</accession>
<dbReference type="InterPro" id="IPR036597">
    <property type="entry name" value="Fido-like_dom_sf"/>
</dbReference>
<dbReference type="GO" id="GO:0005524">
    <property type="term" value="F:ATP binding"/>
    <property type="evidence" value="ECO:0007669"/>
    <property type="project" value="UniProtKB-KW"/>
</dbReference>
<dbReference type="AlphaFoldDB" id="A0A1G2BE20"/>
<evidence type="ECO:0000256" key="1">
    <source>
        <dbReference type="PIRSR" id="PIRSR640198-1"/>
    </source>
</evidence>
<evidence type="ECO:0000256" key="2">
    <source>
        <dbReference type="PIRSR" id="PIRSR640198-2"/>
    </source>
</evidence>
<protein>
    <submittedName>
        <fullName evidence="5">Cell filamentation protein Fic</fullName>
    </submittedName>
</protein>
<dbReference type="Pfam" id="PF02661">
    <property type="entry name" value="Fic"/>
    <property type="match status" value="1"/>
</dbReference>
<dbReference type="Gene3D" id="1.10.3290.10">
    <property type="entry name" value="Fido-like domain"/>
    <property type="match status" value="1"/>
</dbReference>
<proteinExistence type="predicted"/>
<dbReference type="Proteomes" id="UP000176420">
    <property type="component" value="Unassembled WGS sequence"/>
</dbReference>
<feature type="binding site" evidence="2">
    <location>
        <begin position="130"/>
        <end position="133"/>
    </location>
    <ligand>
        <name>ATP</name>
        <dbReference type="ChEBI" id="CHEBI:30616"/>
    </ligand>
</feature>
<dbReference type="SUPFAM" id="SSF140931">
    <property type="entry name" value="Fic-like"/>
    <property type="match status" value="1"/>
</dbReference>
<dbReference type="EMBL" id="MHKI01000009">
    <property type="protein sequence ID" value="OGY87392.1"/>
    <property type="molecule type" value="Genomic_DNA"/>
</dbReference>
<dbReference type="PROSITE" id="PS51459">
    <property type="entry name" value="FIDO"/>
    <property type="match status" value="1"/>
</dbReference>
<keyword evidence="2" id="KW-0067">ATP-binding</keyword>
<gene>
    <name evidence="5" type="ORF">A2319_05500</name>
</gene>
<dbReference type="PANTHER" id="PTHR13504">
    <property type="entry name" value="FIDO DOMAIN-CONTAINING PROTEIN DDB_G0283145"/>
    <property type="match status" value="1"/>
</dbReference>
<reference evidence="5 6" key="1">
    <citation type="journal article" date="2016" name="Nat. Commun.">
        <title>Thousands of microbial genomes shed light on interconnected biogeochemical processes in an aquifer system.</title>
        <authorList>
            <person name="Anantharaman K."/>
            <person name="Brown C.T."/>
            <person name="Hug L.A."/>
            <person name="Sharon I."/>
            <person name="Castelle C.J."/>
            <person name="Probst A.J."/>
            <person name="Thomas B.C."/>
            <person name="Singh A."/>
            <person name="Wilkins M.J."/>
            <person name="Karaoz U."/>
            <person name="Brodie E.L."/>
            <person name="Williams K.H."/>
            <person name="Hubbard S.S."/>
            <person name="Banfield J.F."/>
        </authorList>
    </citation>
    <scope>NUCLEOTIDE SEQUENCE [LARGE SCALE GENOMIC DNA]</scope>
</reference>
<keyword evidence="2" id="KW-0547">Nucleotide-binding</keyword>
<feature type="active site" evidence="1">
    <location>
        <position position="175"/>
    </location>
</feature>
<name>A0A1G2BE20_9BACT</name>
<evidence type="ECO:0000313" key="5">
    <source>
        <dbReference type="EMBL" id="OGY87392.1"/>
    </source>
</evidence>
<feature type="binding site" evidence="2">
    <location>
        <begin position="179"/>
        <end position="186"/>
    </location>
    <ligand>
        <name>ATP</name>
        <dbReference type="ChEBI" id="CHEBI:30616"/>
    </ligand>
</feature>
<organism evidence="5 6">
    <name type="scientific">Candidatus Kerfeldbacteria bacterium RIFOXYB2_FULL_38_14</name>
    <dbReference type="NCBI Taxonomy" id="1798547"/>
    <lineage>
        <taxon>Bacteria</taxon>
        <taxon>Candidatus Kerfeldiibacteriota</taxon>
    </lineage>
</organism>